<dbReference type="Pfam" id="PF22458">
    <property type="entry name" value="RsmF-B_ferredox"/>
    <property type="match status" value="1"/>
</dbReference>
<dbReference type="InterPro" id="IPR023267">
    <property type="entry name" value="RCMT"/>
</dbReference>
<proteinExistence type="inferred from homology"/>
<dbReference type="PROSITE" id="PS51686">
    <property type="entry name" value="SAM_MT_RSMB_NOP"/>
    <property type="match status" value="1"/>
</dbReference>
<evidence type="ECO:0000313" key="8">
    <source>
        <dbReference type="Proteomes" id="UP000027170"/>
    </source>
</evidence>
<sequence length="421" mass="46500">MINAQQLDLTAAALAQVLTFRQPADVVLSAFFRRQRKLGVRDRQEIAETVFATIRHLQKIQKMLPRPHNKPRRAALAALVLGRGLSIHAVKSLCDAEEKQWLVELKEHKSDFAATLATAAELPEWLTDCLQQQGWDENQIIAFGRSVMQAAPLDVRVNTLKGKRDKILAVLQAEGLRAEATPYSPWGIRLYDKPALNRHPLFLDGVLEVQDEGSQLLALLTGVKRGQIAVDFCAGAGGKTLAMGAMMAGCGRLYALDVAEKRLANLKPRMVRAGLTNIHPQRIDNEHDARIARLKGKADCVLVDAPCSGLGTLRRNPDLKYRQSGDNVEALQQQQRSILQAASTLVRSGGRLIYATCSILEAENQQQLNDFLAANTGWHIEPVQTLLKSHALPAMQGDYLQLNTSEHHTDGFFAAVLTRIK</sequence>
<name>A0A836MRA8_9NEIS</name>
<dbReference type="InterPro" id="IPR029063">
    <property type="entry name" value="SAM-dependent_MTases_sf"/>
</dbReference>
<dbReference type="GO" id="GO:0003723">
    <property type="term" value="F:RNA binding"/>
    <property type="evidence" value="ECO:0007669"/>
    <property type="project" value="UniProtKB-UniRule"/>
</dbReference>
<dbReference type="CDD" id="cd02440">
    <property type="entry name" value="AdoMet_MTases"/>
    <property type="match status" value="1"/>
</dbReference>
<feature type="binding site" evidence="5">
    <location>
        <position position="284"/>
    </location>
    <ligand>
        <name>S-adenosyl-L-methionine</name>
        <dbReference type="ChEBI" id="CHEBI:59789"/>
    </ligand>
</feature>
<keyword evidence="3 5" id="KW-0949">S-adenosyl-L-methionine</keyword>
<feature type="binding site" evidence="5">
    <location>
        <position position="304"/>
    </location>
    <ligand>
        <name>S-adenosyl-L-methionine</name>
        <dbReference type="ChEBI" id="CHEBI:59789"/>
    </ligand>
</feature>
<dbReference type="PRINTS" id="PR02008">
    <property type="entry name" value="RCMTFAMILY"/>
</dbReference>
<dbReference type="InterPro" id="IPR001678">
    <property type="entry name" value="MeTrfase_RsmB-F_NOP2_dom"/>
</dbReference>
<dbReference type="PANTHER" id="PTHR22807">
    <property type="entry name" value="NOP2 YEAST -RELATED NOL1/NOP2/FMU SUN DOMAIN-CONTAINING"/>
    <property type="match status" value="1"/>
</dbReference>
<evidence type="ECO:0000256" key="1">
    <source>
        <dbReference type="ARBA" id="ARBA00022603"/>
    </source>
</evidence>
<evidence type="ECO:0000256" key="3">
    <source>
        <dbReference type="ARBA" id="ARBA00022691"/>
    </source>
</evidence>
<keyword evidence="4 5" id="KW-0694">RNA-binding</keyword>
<evidence type="ECO:0000259" key="6">
    <source>
        <dbReference type="PROSITE" id="PS51686"/>
    </source>
</evidence>
<keyword evidence="8" id="KW-1185">Reference proteome</keyword>
<evidence type="ECO:0000256" key="5">
    <source>
        <dbReference type="PROSITE-ProRule" id="PRU01023"/>
    </source>
</evidence>
<dbReference type="InterPro" id="IPR054728">
    <property type="entry name" value="RsmB-like_ferredoxin"/>
</dbReference>
<dbReference type="InterPro" id="IPR049560">
    <property type="entry name" value="MeTrfase_RsmB-F_NOP2_cat"/>
</dbReference>
<evidence type="ECO:0000256" key="2">
    <source>
        <dbReference type="ARBA" id="ARBA00022679"/>
    </source>
</evidence>
<comment type="similarity">
    <text evidence="5">Belongs to the class I-like SAM-binding methyltransferase superfamily. RsmB/NOP family.</text>
</comment>
<evidence type="ECO:0000313" key="7">
    <source>
        <dbReference type="EMBL" id="KDN14720.1"/>
    </source>
</evidence>
<dbReference type="Proteomes" id="UP000027170">
    <property type="component" value="Unassembled WGS sequence"/>
</dbReference>
<feature type="active site" description="Nucleophile" evidence="5">
    <location>
        <position position="357"/>
    </location>
</feature>
<organism evidence="7 8">
    <name type="scientific">Snodgrassella communis</name>
    <dbReference type="NCBI Taxonomy" id="2946699"/>
    <lineage>
        <taxon>Bacteria</taxon>
        <taxon>Pseudomonadati</taxon>
        <taxon>Pseudomonadota</taxon>
        <taxon>Betaproteobacteria</taxon>
        <taxon>Neisseriales</taxon>
        <taxon>Neisseriaceae</taxon>
        <taxon>Snodgrassella</taxon>
    </lineage>
</organism>
<dbReference type="EMBL" id="JFZV01000005">
    <property type="protein sequence ID" value="KDN14720.1"/>
    <property type="molecule type" value="Genomic_DNA"/>
</dbReference>
<feature type="binding site" evidence="5">
    <location>
        <position position="257"/>
    </location>
    <ligand>
        <name>S-adenosyl-L-methionine</name>
        <dbReference type="ChEBI" id="CHEBI:59789"/>
    </ligand>
</feature>
<dbReference type="GO" id="GO:0008173">
    <property type="term" value="F:RNA methyltransferase activity"/>
    <property type="evidence" value="ECO:0007669"/>
    <property type="project" value="InterPro"/>
</dbReference>
<dbReference type="PANTHER" id="PTHR22807:SF53">
    <property type="entry name" value="RIBOSOMAL RNA SMALL SUBUNIT METHYLTRANSFERASE B-RELATED"/>
    <property type="match status" value="1"/>
</dbReference>
<dbReference type="Gene3D" id="3.40.50.150">
    <property type="entry name" value="Vaccinia Virus protein VP39"/>
    <property type="match status" value="1"/>
</dbReference>
<comment type="caution">
    <text evidence="5">Lacks conserved residue(s) required for the propagation of feature annotation.</text>
</comment>
<keyword evidence="1 5" id="KW-0489">Methyltransferase</keyword>
<accession>A0A836MRA8</accession>
<dbReference type="Pfam" id="PF01189">
    <property type="entry name" value="Methyltr_RsmB-F"/>
    <property type="match status" value="1"/>
</dbReference>
<comment type="caution">
    <text evidence="7">The sequence shown here is derived from an EMBL/GenBank/DDBJ whole genome shotgun (WGS) entry which is preliminary data.</text>
</comment>
<dbReference type="AlphaFoldDB" id="A0A836MRA8"/>
<dbReference type="GO" id="GO:0001510">
    <property type="term" value="P:RNA methylation"/>
    <property type="evidence" value="ECO:0007669"/>
    <property type="project" value="InterPro"/>
</dbReference>
<dbReference type="SUPFAM" id="SSF53335">
    <property type="entry name" value="S-adenosyl-L-methionine-dependent methyltransferases"/>
    <property type="match status" value="1"/>
</dbReference>
<evidence type="ECO:0000256" key="4">
    <source>
        <dbReference type="ARBA" id="ARBA00022884"/>
    </source>
</evidence>
<gene>
    <name evidence="7" type="ORF">SALWKB29_1179</name>
</gene>
<keyword evidence="2 5" id="KW-0808">Transferase</keyword>
<protein>
    <submittedName>
        <fullName evidence="7">SUN protein</fullName>
    </submittedName>
</protein>
<feature type="domain" description="SAM-dependent MTase RsmB/NOP-type" evidence="6">
    <location>
        <begin position="143"/>
        <end position="420"/>
    </location>
</feature>
<reference evidence="7 8" key="1">
    <citation type="submission" date="2014-03" db="EMBL/GenBank/DDBJ databases">
        <title>The genomes of two eusocial bee gut symbionts.</title>
        <authorList>
            <person name="Kwong W.K."/>
            <person name="Engel P."/>
            <person name="Koch H."/>
            <person name="Moran N.A."/>
        </authorList>
    </citation>
    <scope>NUCLEOTIDE SEQUENCE [LARGE SCALE GENOMIC DNA]</scope>
    <source>
        <strain evidence="8">wkB29</strain>
    </source>
</reference>